<gene>
    <name evidence="1" type="ordered locus">Rleg_7023</name>
</gene>
<dbReference type="KEGG" id="rlg:Rleg_7023"/>
<name>C6B7I2_RHILS</name>
<sequence>MMDPSIAPASRAAVVTANDTAMVGARALYIGTAGDVAIAPRRDMDPVIFNSVPAGTVLPVHAAIVALTGTTASNIIALF</sequence>
<evidence type="ECO:0000313" key="1">
    <source>
        <dbReference type="EMBL" id="ACS60040.1"/>
    </source>
</evidence>
<dbReference type="HOGENOM" id="CLU_159259_1_0_5"/>
<protein>
    <submittedName>
        <fullName evidence="1">Uncharacterized protein</fullName>
    </submittedName>
</protein>
<keyword evidence="1" id="KW-0614">Plasmid</keyword>
<dbReference type="Proteomes" id="UP000002256">
    <property type="component" value="Plasmid pR132502"/>
</dbReference>
<dbReference type="AlphaFoldDB" id="C6B7I2"/>
<accession>C6B7I2</accession>
<organism evidence="1 2">
    <name type="scientific">Rhizobium leguminosarum bv. trifolii (strain WSM1325)</name>
    <dbReference type="NCBI Taxonomy" id="395491"/>
    <lineage>
        <taxon>Bacteria</taxon>
        <taxon>Pseudomonadati</taxon>
        <taxon>Pseudomonadota</taxon>
        <taxon>Alphaproteobacteria</taxon>
        <taxon>Hyphomicrobiales</taxon>
        <taxon>Rhizobiaceae</taxon>
        <taxon>Rhizobium/Agrobacterium group</taxon>
        <taxon>Rhizobium</taxon>
    </lineage>
</organism>
<dbReference type="EMBL" id="CP001624">
    <property type="protein sequence ID" value="ACS60040.1"/>
    <property type="molecule type" value="Genomic_DNA"/>
</dbReference>
<proteinExistence type="predicted"/>
<reference evidence="1 2" key="1">
    <citation type="journal article" date="2010" name="Stand. Genomic Sci.">
        <title>Complete genome sequence of Rhizobium leguminosarum bv. trifolii strain WSM1325, an effective microsymbiont of annual Mediterranean clovers.</title>
        <authorList>
            <person name="Reeve W."/>
            <person name="O'Hara G."/>
            <person name="Chain P."/>
            <person name="Ardley J."/>
            <person name="Brau L."/>
            <person name="Nandesena K."/>
            <person name="Tiwari R."/>
            <person name="Copeland A."/>
            <person name="Nolan M."/>
            <person name="Han C."/>
            <person name="Brettin T."/>
            <person name="Land M."/>
            <person name="Ovchinikova G."/>
            <person name="Ivanova N."/>
            <person name="Mavromatis K."/>
            <person name="Markowitz V."/>
            <person name="Kyrpides N."/>
            <person name="Melino V."/>
            <person name="Denton M."/>
            <person name="Yates R."/>
            <person name="Howieson J."/>
        </authorList>
    </citation>
    <scope>NUCLEOTIDE SEQUENCE [LARGE SCALE GENOMIC DNA]</scope>
    <source>
        <strain evidence="1 2">WSM1325</strain>
        <plasmid evidence="2">Plasmid pR132502</plasmid>
    </source>
</reference>
<evidence type="ECO:0000313" key="2">
    <source>
        <dbReference type="Proteomes" id="UP000002256"/>
    </source>
</evidence>
<geneLocation type="plasmid" evidence="1 2">
    <name>pR132502</name>
</geneLocation>